<name>A0A1X7UWM2_AMPQE</name>
<reference evidence="1" key="1">
    <citation type="submission" date="2017-05" db="UniProtKB">
        <authorList>
            <consortium name="EnsemblMetazoa"/>
        </authorList>
    </citation>
    <scope>IDENTIFICATION</scope>
</reference>
<evidence type="ECO:0000313" key="1">
    <source>
        <dbReference type="EnsemblMetazoa" id="Aqu2.1.32173_001"/>
    </source>
</evidence>
<dbReference type="AlphaFoldDB" id="A0A1X7UWM2"/>
<dbReference type="EnsemblMetazoa" id="Aqu2.1.32173_001">
    <property type="protein sequence ID" value="Aqu2.1.32173_001"/>
    <property type="gene ID" value="Aqu2.1.32173"/>
</dbReference>
<accession>A0A1X7UWM2</accession>
<dbReference type="InParanoid" id="A0A1X7UWM2"/>
<organism evidence="1">
    <name type="scientific">Amphimedon queenslandica</name>
    <name type="common">Sponge</name>
    <dbReference type="NCBI Taxonomy" id="400682"/>
    <lineage>
        <taxon>Eukaryota</taxon>
        <taxon>Metazoa</taxon>
        <taxon>Porifera</taxon>
        <taxon>Demospongiae</taxon>
        <taxon>Heteroscleromorpha</taxon>
        <taxon>Haplosclerida</taxon>
        <taxon>Niphatidae</taxon>
        <taxon>Amphimedon</taxon>
    </lineage>
</organism>
<proteinExistence type="predicted"/>
<dbReference type="PANTHER" id="PTHR46599">
    <property type="entry name" value="PIGGYBAC TRANSPOSABLE ELEMENT-DERIVED PROTEIN 4"/>
    <property type="match status" value="1"/>
</dbReference>
<evidence type="ECO:0008006" key="2">
    <source>
        <dbReference type="Google" id="ProtNLM"/>
    </source>
</evidence>
<sequence>TCPRSPINGESRHGLLLTSNGYISNVKLYTGLHLLTQLYHNITLFVGKTPGVTEKGLGHKVATELVSDYRDKGYYSSSKLFNDLVKSGFCACRTVRSDRRGIKQTFKDKVLSILSHRYIKSLVIITAKITTFYKAMKWWKNIFYHLLDLSLVNANILHNEASQKPLHQMDFCLAVAKSLLQSHESQSLYFLSVDNVLPLRLTSTCFSERIPKTSQYAGCHQCVVCGARKKQSQTRYRCKTCQVAIHNED</sequence>
<dbReference type="OrthoDB" id="5876240at2759"/>
<dbReference type="PANTHER" id="PTHR46599:SF3">
    <property type="entry name" value="PIGGYBAC TRANSPOSABLE ELEMENT-DERIVED PROTEIN 4"/>
    <property type="match status" value="1"/>
</dbReference>
<protein>
    <recommendedName>
        <fullName evidence="2">PiggyBac transposable element-derived protein domain-containing protein</fullName>
    </recommendedName>
</protein>